<accession>A0A3P7M0H6</accession>
<dbReference type="EMBL" id="UYRV01106783">
    <property type="protein sequence ID" value="VDN22774.1"/>
    <property type="molecule type" value="Genomic_DNA"/>
</dbReference>
<reference evidence="1 2" key="1">
    <citation type="submission" date="2018-11" db="EMBL/GenBank/DDBJ databases">
        <authorList>
            <consortium name="Pathogen Informatics"/>
        </authorList>
    </citation>
    <scope>NUCLEOTIDE SEQUENCE [LARGE SCALE GENOMIC DNA]</scope>
</reference>
<evidence type="ECO:0000313" key="1">
    <source>
        <dbReference type="EMBL" id="VDN22774.1"/>
    </source>
</evidence>
<dbReference type="Proteomes" id="UP000271889">
    <property type="component" value="Unassembled WGS sequence"/>
</dbReference>
<protein>
    <submittedName>
        <fullName evidence="1">Uncharacterized protein</fullName>
    </submittedName>
</protein>
<evidence type="ECO:0000313" key="2">
    <source>
        <dbReference type="Proteomes" id="UP000271889"/>
    </source>
</evidence>
<proteinExistence type="predicted"/>
<sequence length="53" mass="6403">MEVLSNPKIALMFPKVLVQFLLQLSPRRFLQLLLIRQRMVKTLLQWLRRTVLL</sequence>
<name>A0A3P7M0H6_CYLGO</name>
<keyword evidence="2" id="KW-1185">Reference proteome</keyword>
<dbReference type="AlphaFoldDB" id="A0A3P7M0H6"/>
<gene>
    <name evidence="1" type="ORF">CGOC_LOCUS9399</name>
</gene>
<organism evidence="1 2">
    <name type="scientific">Cylicostephanus goldi</name>
    <name type="common">Nematode worm</name>
    <dbReference type="NCBI Taxonomy" id="71465"/>
    <lineage>
        <taxon>Eukaryota</taxon>
        <taxon>Metazoa</taxon>
        <taxon>Ecdysozoa</taxon>
        <taxon>Nematoda</taxon>
        <taxon>Chromadorea</taxon>
        <taxon>Rhabditida</taxon>
        <taxon>Rhabditina</taxon>
        <taxon>Rhabditomorpha</taxon>
        <taxon>Strongyloidea</taxon>
        <taxon>Strongylidae</taxon>
        <taxon>Cylicostephanus</taxon>
    </lineage>
</organism>